<feature type="region of interest" description="Disordered" evidence="1">
    <location>
        <begin position="216"/>
        <end position="254"/>
    </location>
</feature>
<dbReference type="AlphaFoldDB" id="A0A9P8ABY8"/>
<evidence type="ECO:0000313" key="3">
    <source>
        <dbReference type="EMBL" id="KAG9326414.1"/>
    </source>
</evidence>
<keyword evidence="2" id="KW-0812">Transmembrane</keyword>
<keyword evidence="2" id="KW-1133">Transmembrane helix</keyword>
<accession>A0A9P8ABY8</accession>
<reference evidence="3" key="1">
    <citation type="submission" date="2021-07" db="EMBL/GenBank/DDBJ databases">
        <title>Draft genome of Mortierella alpina, strain LL118, isolated from an aspen leaf litter sample.</title>
        <authorList>
            <person name="Yang S."/>
            <person name="Vinatzer B.A."/>
        </authorList>
    </citation>
    <scope>NUCLEOTIDE SEQUENCE</scope>
    <source>
        <strain evidence="3">LL118</strain>
    </source>
</reference>
<dbReference type="EMBL" id="JAIFTL010000020">
    <property type="protein sequence ID" value="KAG9326414.1"/>
    <property type="molecule type" value="Genomic_DNA"/>
</dbReference>
<feature type="region of interest" description="Disordered" evidence="1">
    <location>
        <begin position="284"/>
        <end position="312"/>
    </location>
</feature>
<comment type="caution">
    <text evidence="3">The sequence shown here is derived from an EMBL/GenBank/DDBJ whole genome shotgun (WGS) entry which is preliminary data.</text>
</comment>
<feature type="transmembrane region" description="Helical" evidence="2">
    <location>
        <begin position="158"/>
        <end position="180"/>
    </location>
</feature>
<dbReference type="Proteomes" id="UP000717515">
    <property type="component" value="Unassembled WGS sequence"/>
</dbReference>
<sequence length="312" mass="33367">MIHAIVFASTKRNTMTPLFFLFAFHRSPLICTFCSSCLCSLFLCNPPSTLISTHLVFRTAYFQRPGTLTKHSQTHHLASQTPSRHPLLAPGIMAPQAAILPVIPIDAPSSRTTTNPDLITTLTSQSAISSPTDTNDKFGGGGENGSFNTADSFQTSGGYIYVILIVTFLVAIIYFGRVCLAKRREKKRLLKEDCEVPPGYLSHLYDMQVFVSNHAGVESSHPGPSGEGASTVTLDQPSVPPAALTRTPPPSLCPPAYETVVGQQDPSYSALSAHDHEHIATVTDSPAAASAAATALQQTPTAPQSDPRSYSV</sequence>
<evidence type="ECO:0000256" key="1">
    <source>
        <dbReference type="SAM" id="MobiDB-lite"/>
    </source>
</evidence>
<name>A0A9P8ABY8_MORAP</name>
<organism evidence="3 4">
    <name type="scientific">Mortierella alpina</name>
    <name type="common">Oleaginous fungus</name>
    <name type="synonym">Mortierella renispora</name>
    <dbReference type="NCBI Taxonomy" id="64518"/>
    <lineage>
        <taxon>Eukaryota</taxon>
        <taxon>Fungi</taxon>
        <taxon>Fungi incertae sedis</taxon>
        <taxon>Mucoromycota</taxon>
        <taxon>Mortierellomycotina</taxon>
        <taxon>Mortierellomycetes</taxon>
        <taxon>Mortierellales</taxon>
        <taxon>Mortierellaceae</taxon>
        <taxon>Mortierella</taxon>
    </lineage>
</organism>
<feature type="compositionally biased region" description="Low complexity" evidence="1">
    <location>
        <begin position="285"/>
        <end position="305"/>
    </location>
</feature>
<protein>
    <submittedName>
        <fullName evidence="3">Uncharacterized protein</fullName>
    </submittedName>
</protein>
<keyword evidence="2" id="KW-0472">Membrane</keyword>
<gene>
    <name evidence="3" type="ORF">KVV02_008034</name>
</gene>
<proteinExistence type="predicted"/>
<evidence type="ECO:0000256" key="2">
    <source>
        <dbReference type="SAM" id="Phobius"/>
    </source>
</evidence>
<evidence type="ECO:0000313" key="4">
    <source>
        <dbReference type="Proteomes" id="UP000717515"/>
    </source>
</evidence>